<sequence>MLMKLLITCFGLLASTLAAPSGDLVESLPGYGVPPSKMYSGFLDATSADPNAAVQLHYWYTESTAPDPSKLPLVLWLNGGPGSSSVLGLLEEWGPLIVNATGGLSPNPYAWTNLANVVLLESPAGVGYSYCAQSATTGCNNSDVSTARAARVAMQQFFISFPELLGNEFFITGESYAGVYVPTLAKEILDNAPEINLRGIAVGDPCTDNTFQKDSMDMLWYGYKNGFVSEAVYDLLWNKCGARHPAKLMNTFGASSKGMTIKVKSAECVVAQRKYLTSSSKGFSQEWLNAYVNNLDLYSPSAVVSFDQPGSLNYQLAAWMMRADVKKALHLEASPNKQWPGPDSKWQYHKQWDACNPTPVFKESMLDFYKNIAPRLEAKGGRTIVFNGDTDPCVSYEGTRAAINSVFPEIPGGAYRPWFYNEAAATYDFLSSKPLLFGPDLSLVDAGAQLGGLVVDYEHQLSFVTVHGSGHMVPQFRPQAALKLLSNLLTGNKFAAPLVSDAELASFTEDEFNSWLDKWTTYAKKDSRYHRF</sequence>
<dbReference type="EMBL" id="LGRX02035111">
    <property type="protein sequence ID" value="KAK3236240.1"/>
    <property type="molecule type" value="Genomic_DNA"/>
</dbReference>
<accession>A0AAE0BI26</accession>
<keyword evidence="2" id="KW-0378">Hydrolase</keyword>
<organism evidence="3 4">
    <name type="scientific">Cymbomonas tetramitiformis</name>
    <dbReference type="NCBI Taxonomy" id="36881"/>
    <lineage>
        <taxon>Eukaryota</taxon>
        <taxon>Viridiplantae</taxon>
        <taxon>Chlorophyta</taxon>
        <taxon>Pyramimonadophyceae</taxon>
        <taxon>Pyramimonadales</taxon>
        <taxon>Pyramimonadaceae</taxon>
        <taxon>Cymbomonas</taxon>
    </lineage>
</organism>
<feature type="chain" id="PRO_5041771820" description="Carboxypeptidase" evidence="2">
    <location>
        <begin position="19"/>
        <end position="532"/>
    </location>
</feature>
<reference evidence="3 4" key="1">
    <citation type="journal article" date="2015" name="Genome Biol. Evol.">
        <title>Comparative Genomics of a Bacterivorous Green Alga Reveals Evolutionary Causalities and Consequences of Phago-Mixotrophic Mode of Nutrition.</title>
        <authorList>
            <person name="Burns J.A."/>
            <person name="Paasch A."/>
            <person name="Narechania A."/>
            <person name="Kim E."/>
        </authorList>
    </citation>
    <scope>NUCLEOTIDE SEQUENCE [LARGE SCALE GENOMIC DNA]</scope>
    <source>
        <strain evidence="3 4">PLY_AMNH</strain>
    </source>
</reference>
<evidence type="ECO:0000256" key="2">
    <source>
        <dbReference type="RuleBase" id="RU361156"/>
    </source>
</evidence>
<dbReference type="InterPro" id="IPR018202">
    <property type="entry name" value="Ser_caboxypep_ser_AS"/>
</dbReference>
<keyword evidence="2" id="KW-0645">Protease</keyword>
<dbReference type="GO" id="GO:0006508">
    <property type="term" value="P:proteolysis"/>
    <property type="evidence" value="ECO:0007669"/>
    <property type="project" value="UniProtKB-KW"/>
</dbReference>
<dbReference type="PRINTS" id="PR00724">
    <property type="entry name" value="CRBOXYPTASEC"/>
</dbReference>
<dbReference type="PROSITE" id="PS00560">
    <property type="entry name" value="CARBOXYPEPT_SER_HIS"/>
    <property type="match status" value="1"/>
</dbReference>
<dbReference type="GO" id="GO:0004185">
    <property type="term" value="F:serine-type carboxypeptidase activity"/>
    <property type="evidence" value="ECO:0007669"/>
    <property type="project" value="UniProtKB-UniRule"/>
</dbReference>
<comment type="caution">
    <text evidence="3">The sequence shown here is derived from an EMBL/GenBank/DDBJ whole genome shotgun (WGS) entry which is preliminary data.</text>
</comment>
<dbReference type="PROSITE" id="PS00131">
    <property type="entry name" value="CARBOXYPEPT_SER_SER"/>
    <property type="match status" value="1"/>
</dbReference>
<dbReference type="Pfam" id="PF00450">
    <property type="entry name" value="Peptidase_S10"/>
    <property type="match status" value="1"/>
</dbReference>
<evidence type="ECO:0000256" key="1">
    <source>
        <dbReference type="ARBA" id="ARBA00009431"/>
    </source>
</evidence>
<dbReference type="EC" id="3.4.16.-" evidence="2"/>
<gene>
    <name evidence="3" type="ORF">CYMTET_53600</name>
</gene>
<protein>
    <recommendedName>
        <fullName evidence="2">Carboxypeptidase</fullName>
        <ecNumber evidence="2">3.4.16.-</ecNumber>
    </recommendedName>
</protein>
<feature type="signal peptide" evidence="2">
    <location>
        <begin position="1"/>
        <end position="18"/>
    </location>
</feature>
<evidence type="ECO:0000313" key="3">
    <source>
        <dbReference type="EMBL" id="KAK3236240.1"/>
    </source>
</evidence>
<dbReference type="InterPro" id="IPR001563">
    <property type="entry name" value="Peptidase_S10"/>
</dbReference>
<dbReference type="PANTHER" id="PTHR11802">
    <property type="entry name" value="SERINE PROTEASE FAMILY S10 SERINE CARBOXYPEPTIDASE"/>
    <property type="match status" value="1"/>
</dbReference>
<dbReference type="PANTHER" id="PTHR11802:SF201">
    <property type="entry name" value="CARBOXYPEPTIDASE"/>
    <property type="match status" value="1"/>
</dbReference>
<proteinExistence type="inferred from homology"/>
<dbReference type="AlphaFoldDB" id="A0AAE0BI26"/>
<dbReference type="Proteomes" id="UP001190700">
    <property type="component" value="Unassembled WGS sequence"/>
</dbReference>
<keyword evidence="2" id="KW-0732">Signal</keyword>
<comment type="similarity">
    <text evidence="1 2">Belongs to the peptidase S10 family.</text>
</comment>
<dbReference type="InterPro" id="IPR029058">
    <property type="entry name" value="AB_hydrolase_fold"/>
</dbReference>
<dbReference type="SUPFAM" id="SSF53474">
    <property type="entry name" value="alpha/beta-Hydrolases"/>
    <property type="match status" value="1"/>
</dbReference>
<dbReference type="InterPro" id="IPR033124">
    <property type="entry name" value="Ser_caboxypep_his_AS"/>
</dbReference>
<keyword evidence="4" id="KW-1185">Reference proteome</keyword>
<keyword evidence="2" id="KW-0121">Carboxypeptidase</keyword>
<evidence type="ECO:0000313" key="4">
    <source>
        <dbReference type="Proteomes" id="UP001190700"/>
    </source>
</evidence>
<name>A0AAE0BI26_9CHLO</name>
<dbReference type="Gene3D" id="3.40.50.1820">
    <property type="entry name" value="alpha/beta hydrolase"/>
    <property type="match status" value="1"/>
</dbReference>